<name>A0A6G8FLB6_9MICO</name>
<dbReference type="GO" id="GO:0000976">
    <property type="term" value="F:transcription cis-regulatory region binding"/>
    <property type="evidence" value="ECO:0007669"/>
    <property type="project" value="TreeGrafter"/>
</dbReference>
<dbReference type="Gene3D" id="1.10.357.10">
    <property type="entry name" value="Tetracycline Repressor, domain 2"/>
    <property type="match status" value="1"/>
</dbReference>
<accession>A0A6G8FLB6</accession>
<evidence type="ECO:0000256" key="3">
    <source>
        <dbReference type="SAM" id="MobiDB-lite"/>
    </source>
</evidence>
<dbReference type="Pfam" id="PF00440">
    <property type="entry name" value="TetR_N"/>
    <property type="match status" value="1"/>
</dbReference>
<dbReference type="EMBL" id="CP049934">
    <property type="protein sequence ID" value="QIM16872.1"/>
    <property type="molecule type" value="Genomic_DNA"/>
</dbReference>
<evidence type="ECO:0000259" key="4">
    <source>
        <dbReference type="PROSITE" id="PS50977"/>
    </source>
</evidence>
<dbReference type="AlphaFoldDB" id="A0A6G8FLB6"/>
<dbReference type="PANTHER" id="PTHR30055">
    <property type="entry name" value="HTH-TYPE TRANSCRIPTIONAL REGULATOR RUTR"/>
    <property type="match status" value="1"/>
</dbReference>
<dbReference type="RefSeq" id="WP_166324438.1">
    <property type="nucleotide sequence ID" value="NZ_CP049934.1"/>
</dbReference>
<feature type="DNA-binding region" description="H-T-H motif" evidence="2">
    <location>
        <begin position="50"/>
        <end position="69"/>
    </location>
</feature>
<dbReference type="InterPro" id="IPR009057">
    <property type="entry name" value="Homeodomain-like_sf"/>
</dbReference>
<dbReference type="PROSITE" id="PS50977">
    <property type="entry name" value="HTH_TETR_2"/>
    <property type="match status" value="1"/>
</dbReference>
<feature type="region of interest" description="Disordered" evidence="3">
    <location>
        <begin position="1"/>
        <end position="28"/>
    </location>
</feature>
<keyword evidence="6" id="KW-1185">Reference proteome</keyword>
<sequence length="176" mass="18749">MSQVSDAHTRGDGTPARARRGPRADGGAGKKQILAAAIAEFGENGYQATTIRKIGLAAGVDTKLVHYYFGTKEDLFTTAIAETFRTQGFPILAASAPHNDASSPGTQYLLTMLRLLEGSGIGPAFLGLIRGLGTHEESRRIFLNFVTQELFARLAPGLARITPNCGSAWPVRSCSE</sequence>
<reference evidence="5 6" key="1">
    <citation type="submission" date="2020-03" db="EMBL/GenBank/DDBJ databases">
        <title>Leucobacter sp. nov., isolated from beetles.</title>
        <authorList>
            <person name="Hyun D.-W."/>
            <person name="Bae J.-W."/>
        </authorList>
    </citation>
    <scope>NUCLEOTIDE SEQUENCE [LARGE SCALE GENOMIC DNA]</scope>
    <source>
        <strain evidence="5 6">HDW9B</strain>
    </source>
</reference>
<organism evidence="5 6">
    <name type="scientific">Leucobacter insecticola</name>
    <dbReference type="NCBI Taxonomy" id="2714934"/>
    <lineage>
        <taxon>Bacteria</taxon>
        <taxon>Bacillati</taxon>
        <taxon>Actinomycetota</taxon>
        <taxon>Actinomycetes</taxon>
        <taxon>Micrococcales</taxon>
        <taxon>Microbacteriaceae</taxon>
        <taxon>Leucobacter</taxon>
    </lineage>
</organism>
<dbReference type="KEGG" id="lins:G7067_11425"/>
<dbReference type="PANTHER" id="PTHR30055:SF235">
    <property type="entry name" value="TRANSCRIPTIONAL REGULATORY PROTEIN"/>
    <property type="match status" value="1"/>
</dbReference>
<evidence type="ECO:0000256" key="2">
    <source>
        <dbReference type="PROSITE-ProRule" id="PRU00335"/>
    </source>
</evidence>
<evidence type="ECO:0000313" key="6">
    <source>
        <dbReference type="Proteomes" id="UP000501387"/>
    </source>
</evidence>
<protein>
    <submittedName>
        <fullName evidence="5">TetR family transcriptional regulator</fullName>
    </submittedName>
</protein>
<dbReference type="InterPro" id="IPR050109">
    <property type="entry name" value="HTH-type_TetR-like_transc_reg"/>
</dbReference>
<dbReference type="SUPFAM" id="SSF46689">
    <property type="entry name" value="Homeodomain-like"/>
    <property type="match status" value="1"/>
</dbReference>
<keyword evidence="1 2" id="KW-0238">DNA-binding</keyword>
<dbReference type="InterPro" id="IPR001647">
    <property type="entry name" value="HTH_TetR"/>
</dbReference>
<proteinExistence type="predicted"/>
<feature type="domain" description="HTH tetR-type" evidence="4">
    <location>
        <begin position="27"/>
        <end position="87"/>
    </location>
</feature>
<gene>
    <name evidence="5" type="ORF">G7067_11425</name>
</gene>
<evidence type="ECO:0000313" key="5">
    <source>
        <dbReference type="EMBL" id="QIM16872.1"/>
    </source>
</evidence>
<evidence type="ECO:0000256" key="1">
    <source>
        <dbReference type="ARBA" id="ARBA00023125"/>
    </source>
</evidence>
<dbReference type="Proteomes" id="UP000501387">
    <property type="component" value="Chromosome"/>
</dbReference>
<dbReference type="PRINTS" id="PR00455">
    <property type="entry name" value="HTHTETR"/>
</dbReference>
<dbReference type="GO" id="GO:0003700">
    <property type="term" value="F:DNA-binding transcription factor activity"/>
    <property type="evidence" value="ECO:0007669"/>
    <property type="project" value="TreeGrafter"/>
</dbReference>